<evidence type="ECO:0000256" key="1">
    <source>
        <dbReference type="SAM" id="SignalP"/>
    </source>
</evidence>
<keyword evidence="3" id="KW-1185">Reference proteome</keyword>
<organism evidence="2 3">
    <name type="scientific">Paenarthrobacter nicotinovorans</name>
    <name type="common">Arthrobacter nicotinovorans</name>
    <dbReference type="NCBI Taxonomy" id="29320"/>
    <lineage>
        <taxon>Bacteria</taxon>
        <taxon>Bacillati</taxon>
        <taxon>Actinomycetota</taxon>
        <taxon>Actinomycetes</taxon>
        <taxon>Micrococcales</taxon>
        <taxon>Micrococcaceae</taxon>
        <taxon>Paenarthrobacter</taxon>
    </lineage>
</organism>
<proteinExistence type="predicted"/>
<protein>
    <submittedName>
        <fullName evidence="2">Type IV pilus biogenesis protein CpaD/CtpE</fullName>
    </submittedName>
</protein>
<dbReference type="EMBL" id="JAUSSW010000009">
    <property type="protein sequence ID" value="MDQ0103446.1"/>
    <property type="molecule type" value="Genomic_DNA"/>
</dbReference>
<accession>A0ABT9TP76</accession>
<evidence type="ECO:0000313" key="2">
    <source>
        <dbReference type="EMBL" id="MDQ0103446.1"/>
    </source>
</evidence>
<feature type="chain" id="PRO_5045212031" evidence="1">
    <location>
        <begin position="19"/>
        <end position="148"/>
    </location>
</feature>
<gene>
    <name evidence="2" type="ORF">J2T10_003111</name>
</gene>
<dbReference type="RefSeq" id="WP_064723440.1">
    <property type="nucleotide sequence ID" value="NZ_BDDW01000018.1"/>
</dbReference>
<evidence type="ECO:0000313" key="3">
    <source>
        <dbReference type="Proteomes" id="UP001244563"/>
    </source>
</evidence>
<dbReference type="Proteomes" id="UP001244563">
    <property type="component" value="Unassembled WGS sequence"/>
</dbReference>
<dbReference type="PROSITE" id="PS51257">
    <property type="entry name" value="PROKAR_LIPOPROTEIN"/>
    <property type="match status" value="1"/>
</dbReference>
<comment type="caution">
    <text evidence="2">The sequence shown here is derived from an EMBL/GenBank/DDBJ whole genome shotgun (WGS) entry which is preliminary data.</text>
</comment>
<name>A0ABT9TP76_PAENI</name>
<feature type="signal peptide" evidence="1">
    <location>
        <begin position="1"/>
        <end position="18"/>
    </location>
</feature>
<sequence>MKRRVVAVVAVIAALGLAGCSSPTGPDVLAREATAEDQLPEPVSLTGVDLEVEPGSARLLATHDDVKYYGAKSKTGGAACLYAVPVGLPERWRAGCAAVATGEEILTLTVFDGSQAKLINDNVDAGQAKYQGWSQIQENVLIHPADRS</sequence>
<keyword evidence="1" id="KW-0732">Signal</keyword>
<reference evidence="2 3" key="1">
    <citation type="submission" date="2023-07" db="EMBL/GenBank/DDBJ databases">
        <title>Sorghum-associated microbial communities from plants grown in Nebraska, USA.</title>
        <authorList>
            <person name="Schachtman D."/>
        </authorList>
    </citation>
    <scope>NUCLEOTIDE SEQUENCE [LARGE SCALE GENOMIC DNA]</scope>
    <source>
        <strain evidence="2 3">CC523</strain>
    </source>
</reference>